<dbReference type="GO" id="GO:0000932">
    <property type="term" value="C:P-body"/>
    <property type="evidence" value="ECO:0007669"/>
    <property type="project" value="TreeGrafter"/>
</dbReference>
<dbReference type="GO" id="GO:0000290">
    <property type="term" value="P:deadenylation-dependent decapping of nuclear-transcribed mRNA"/>
    <property type="evidence" value="ECO:0007669"/>
    <property type="project" value="InterPro"/>
</dbReference>
<reference evidence="3" key="1">
    <citation type="journal article" date="2018" name="Nat. Microbiol.">
        <title>Leveraging single-cell genomics to expand the fungal tree of life.</title>
        <authorList>
            <person name="Ahrendt S.R."/>
            <person name="Quandt C.A."/>
            <person name="Ciobanu D."/>
            <person name="Clum A."/>
            <person name="Salamov A."/>
            <person name="Andreopoulos B."/>
            <person name="Cheng J.F."/>
            <person name="Woyke T."/>
            <person name="Pelin A."/>
            <person name="Henrissat B."/>
            <person name="Reynolds N.K."/>
            <person name="Benny G.L."/>
            <person name="Smith M.E."/>
            <person name="James T.Y."/>
            <person name="Grigoriev I.V."/>
        </authorList>
    </citation>
    <scope>NUCLEOTIDE SEQUENCE [LARGE SCALE GENOMIC DNA]</scope>
</reference>
<dbReference type="EMBL" id="KZ988285">
    <property type="protein sequence ID" value="RKP12569.1"/>
    <property type="molecule type" value="Genomic_DNA"/>
</dbReference>
<organism evidence="2 3">
    <name type="scientific">Piptocephalis cylindrospora</name>
    <dbReference type="NCBI Taxonomy" id="1907219"/>
    <lineage>
        <taxon>Eukaryota</taxon>
        <taxon>Fungi</taxon>
        <taxon>Fungi incertae sedis</taxon>
        <taxon>Zoopagomycota</taxon>
        <taxon>Zoopagomycotina</taxon>
        <taxon>Zoopagomycetes</taxon>
        <taxon>Zoopagales</taxon>
        <taxon>Piptocephalidaceae</taxon>
        <taxon>Piptocephalis</taxon>
    </lineage>
</organism>
<dbReference type="GO" id="GO:0016787">
    <property type="term" value="F:hydrolase activity"/>
    <property type="evidence" value="ECO:0007669"/>
    <property type="project" value="InterPro"/>
</dbReference>
<dbReference type="PANTHER" id="PTHR12978">
    <property type="entry name" value="HISTIDINE TRIAD HIT PROTEIN MEMBER"/>
    <property type="match status" value="1"/>
</dbReference>
<dbReference type="GO" id="GO:0000340">
    <property type="term" value="F:RNA 7-methylguanosine cap binding"/>
    <property type="evidence" value="ECO:0007669"/>
    <property type="project" value="TreeGrafter"/>
</dbReference>
<accession>A0A4V1IXX4</accession>
<dbReference type="InterPro" id="IPR008594">
    <property type="entry name" value="DcpS/DCS2"/>
</dbReference>
<dbReference type="InterPro" id="IPR011145">
    <property type="entry name" value="Scavenger_mRNA_decap_enz_N"/>
</dbReference>
<keyword evidence="3" id="KW-1185">Reference proteome</keyword>
<dbReference type="Gene3D" id="3.30.200.40">
    <property type="entry name" value="Scavenger mRNA decapping enzyme, N-terminal domain"/>
    <property type="match status" value="1"/>
</dbReference>
<evidence type="ECO:0000256" key="1">
    <source>
        <dbReference type="ARBA" id="ARBA00010208"/>
    </source>
</evidence>
<dbReference type="PANTHER" id="PTHR12978:SF0">
    <property type="entry name" value="M7GPPPX DIPHOSPHATASE"/>
    <property type="match status" value="1"/>
</dbReference>
<dbReference type="GO" id="GO:0005634">
    <property type="term" value="C:nucleus"/>
    <property type="evidence" value="ECO:0007669"/>
    <property type="project" value="TreeGrafter"/>
</dbReference>
<dbReference type="Pfam" id="PF11969">
    <property type="entry name" value="DcpS_C"/>
    <property type="match status" value="1"/>
</dbReference>
<dbReference type="Gene3D" id="3.30.428.10">
    <property type="entry name" value="HIT-like"/>
    <property type="match status" value="1"/>
</dbReference>
<dbReference type="Pfam" id="PF05652">
    <property type="entry name" value="DcpS"/>
    <property type="match status" value="1"/>
</dbReference>
<dbReference type="SUPFAM" id="SSF54197">
    <property type="entry name" value="HIT-like"/>
    <property type="match status" value="1"/>
</dbReference>
<gene>
    <name evidence="2" type="ORF">BJ684DRAFT_20902</name>
</gene>
<dbReference type="OrthoDB" id="10264956at2759"/>
<dbReference type="AlphaFoldDB" id="A0A4V1IXX4"/>
<proteinExistence type="inferred from homology"/>
<dbReference type="Proteomes" id="UP000267251">
    <property type="component" value="Unassembled WGS sequence"/>
</dbReference>
<sequence>MTSIPSIPDHFTLTRVLKVDLAAKGLTLLGSLPGQGAGERDTAILIVYRLPIPSDPTGLTGFLHDLTQTELNEKNDIYSWFQAKSGEGYHDLKLNLVCPATETHVLKHSAQPMEMKEETAKLYSQIVEPYIRQLDPSRTQWVRNILQGKAEVDRVLYSDPDPQEGFVILPDFKWDQVDLTGLYLQVITRDASLTSIRDLRAGHLQLLARIEKMVYRVIQDRYGLRPSQCRLFFHYHPSYCKNSSSSKTEM</sequence>
<protein>
    <submittedName>
        <fullName evidence="2">HIT-like domain-containing protein</fullName>
    </submittedName>
</protein>
<dbReference type="InterPro" id="IPR036265">
    <property type="entry name" value="HIT-like_sf"/>
</dbReference>
<evidence type="ECO:0000313" key="2">
    <source>
        <dbReference type="EMBL" id="RKP12569.1"/>
    </source>
</evidence>
<name>A0A4V1IXX4_9FUNG</name>
<dbReference type="SUPFAM" id="SSF102860">
    <property type="entry name" value="mRNA decapping enzyme DcpS N-terminal domain"/>
    <property type="match status" value="1"/>
</dbReference>
<comment type="similarity">
    <text evidence="1">Belongs to the HIT family.</text>
</comment>
<evidence type="ECO:0000313" key="3">
    <source>
        <dbReference type="Proteomes" id="UP000267251"/>
    </source>
</evidence>